<dbReference type="InterPro" id="IPR050561">
    <property type="entry name" value="PTP"/>
</dbReference>
<dbReference type="EMBL" id="FSSB01000002">
    <property type="protein sequence ID" value="SIO92610.1"/>
    <property type="molecule type" value="Genomic_DNA"/>
</dbReference>
<evidence type="ECO:0000313" key="2">
    <source>
        <dbReference type="EMBL" id="QMV16818.1"/>
    </source>
</evidence>
<dbReference type="PANTHER" id="PTHR23339">
    <property type="entry name" value="TYROSINE SPECIFIC PROTEIN PHOSPHATASE AND DUAL SPECIFICITY PROTEIN PHOSPHATASE"/>
    <property type="match status" value="1"/>
</dbReference>
<dbReference type="AlphaFoldDB" id="A0A1N6LZM1"/>
<protein>
    <submittedName>
        <fullName evidence="2">Protein tyrosine/serine phosphatase</fullName>
    </submittedName>
</protein>
<evidence type="ECO:0000259" key="1">
    <source>
        <dbReference type="PROSITE" id="PS50056"/>
    </source>
</evidence>
<evidence type="ECO:0000313" key="5">
    <source>
        <dbReference type="Proteomes" id="UP000515264"/>
    </source>
</evidence>
<dbReference type="EMBL" id="CP046269">
    <property type="protein sequence ID" value="QMV16818.1"/>
    <property type="molecule type" value="Genomic_DNA"/>
</dbReference>
<dbReference type="PROSITE" id="PS00383">
    <property type="entry name" value="TYR_PHOSPHATASE_1"/>
    <property type="match status" value="1"/>
</dbReference>
<feature type="domain" description="Tyrosine specific protein phosphatases" evidence="1">
    <location>
        <begin position="80"/>
        <end position="133"/>
    </location>
</feature>
<reference evidence="2 5" key="3">
    <citation type="journal article" date="2020" name="J. Nat. Prod.">
        <title>Genomics-Metabolomics Profiling Disclosed Marine Vibrio spartinae 3.6 as a Producer of a New Branched Side Chain Prodigiosin.</title>
        <authorList>
            <person name="Vitale G.A."/>
            <person name="Sciarretta M."/>
            <person name="Palma Esposito F."/>
            <person name="January G.G."/>
            <person name="Giaccio M."/>
            <person name="Bunk B."/>
            <person name="Sproer C."/>
            <person name="Bajerski F."/>
            <person name="Power D."/>
            <person name="Festa C."/>
            <person name="Monti M.C."/>
            <person name="D'Auria M.V."/>
            <person name="de Pascale D."/>
        </authorList>
    </citation>
    <scope>NUCLEOTIDE SEQUENCE [LARGE SCALE GENOMIC DNA]</scope>
    <source>
        <strain evidence="2 5">3.6</strain>
    </source>
</reference>
<reference evidence="3 4" key="1">
    <citation type="submission" date="2016-12" db="EMBL/GenBank/DDBJ databases">
        <authorList>
            <person name="Song W.-J."/>
            <person name="Kurnit D.M."/>
        </authorList>
    </citation>
    <scope>NUCLEOTIDE SEQUENCE [LARGE SCALE GENOMIC DNA]</scope>
    <source>
        <strain evidence="3 4">CECT 9026</strain>
    </source>
</reference>
<gene>
    <name evidence="3" type="ORF">VSP9026_00224</name>
    <name evidence="2" type="ORF">Vspart_04230</name>
</gene>
<dbReference type="OrthoDB" id="9814896at2"/>
<keyword evidence="5" id="KW-1185">Reference proteome</keyword>
<organism evidence="3 4">
    <name type="scientific">Vibrio spartinae</name>
    <dbReference type="NCBI Taxonomy" id="1918945"/>
    <lineage>
        <taxon>Bacteria</taxon>
        <taxon>Pseudomonadati</taxon>
        <taxon>Pseudomonadota</taxon>
        <taxon>Gammaproteobacteria</taxon>
        <taxon>Vibrionales</taxon>
        <taxon>Vibrionaceae</taxon>
        <taxon>Vibrio</taxon>
    </lineage>
</organism>
<dbReference type="SUPFAM" id="SSF52799">
    <property type="entry name" value="(Phosphotyrosine protein) phosphatases II"/>
    <property type="match status" value="1"/>
</dbReference>
<dbReference type="Gene3D" id="3.90.190.10">
    <property type="entry name" value="Protein tyrosine phosphatase superfamily"/>
    <property type="match status" value="1"/>
</dbReference>
<dbReference type="InterPro" id="IPR000387">
    <property type="entry name" value="Tyr_Pase_dom"/>
</dbReference>
<dbReference type="RefSeq" id="WP_074371258.1">
    <property type="nucleotide sequence ID" value="NZ_AP024908.1"/>
</dbReference>
<dbReference type="Pfam" id="PF00782">
    <property type="entry name" value="DSPc"/>
    <property type="match status" value="1"/>
</dbReference>
<proteinExistence type="predicted"/>
<dbReference type="PROSITE" id="PS50056">
    <property type="entry name" value="TYR_PHOSPHATASE_2"/>
    <property type="match status" value="1"/>
</dbReference>
<evidence type="ECO:0000313" key="4">
    <source>
        <dbReference type="Proteomes" id="UP000184774"/>
    </source>
</evidence>
<sequence>MQQLFFIEKSVAGRCGPDNCMWDLDELHNNNVVAILSVNDGEMVHVSLLDSLGISYKNVPLSSNAPALDGDLELCLNSLPQILDFIAQHERNGVVVIHCKSGKDRTGLALAAYLMRTKKLFPVEAIDAVKRARSIAFTAPGWEEFSLKVLSALKYT</sequence>
<dbReference type="Proteomes" id="UP000184774">
    <property type="component" value="Unassembled WGS sequence"/>
</dbReference>
<dbReference type="Proteomes" id="UP000515264">
    <property type="component" value="Chromosome 2"/>
</dbReference>
<accession>A0A1N6LZM1</accession>
<dbReference type="InterPro" id="IPR029021">
    <property type="entry name" value="Prot-tyrosine_phosphatase-like"/>
</dbReference>
<reference evidence="2" key="2">
    <citation type="submission" date="2019-11" db="EMBL/GenBank/DDBJ databases">
        <authorList>
            <person name="January G."/>
            <person name="Bunk B."/>
        </authorList>
    </citation>
    <scope>NUCLEOTIDE SEQUENCE</scope>
    <source>
        <strain evidence="2">3.6</strain>
    </source>
</reference>
<name>A0A1N6LZM1_9VIBR</name>
<dbReference type="InterPro" id="IPR000340">
    <property type="entry name" value="Dual-sp_phosphatase_cat-dom"/>
</dbReference>
<dbReference type="InterPro" id="IPR016130">
    <property type="entry name" value="Tyr_Pase_AS"/>
</dbReference>
<evidence type="ECO:0000313" key="3">
    <source>
        <dbReference type="EMBL" id="SIO92610.1"/>
    </source>
</evidence>